<evidence type="ECO:0000256" key="5">
    <source>
        <dbReference type="ARBA" id="ARBA00023136"/>
    </source>
</evidence>
<dbReference type="Proteomes" id="UP000660680">
    <property type="component" value="Unassembled WGS sequence"/>
</dbReference>
<dbReference type="PANTHER" id="PTHR35007">
    <property type="entry name" value="INTEGRAL MEMBRANE PROTEIN-RELATED"/>
    <property type="match status" value="1"/>
</dbReference>
<proteinExistence type="predicted"/>
<feature type="chain" id="PRO_5038867248" description="Type II secretion system protein GspF domain-containing protein" evidence="7">
    <location>
        <begin position="28"/>
        <end position="195"/>
    </location>
</feature>
<dbReference type="Pfam" id="PF00482">
    <property type="entry name" value="T2SSF"/>
    <property type="match status" value="1"/>
</dbReference>
<keyword evidence="7" id="KW-0732">Signal</keyword>
<reference evidence="9" key="1">
    <citation type="journal article" date="2014" name="Int. J. Syst. Evol. Microbiol.">
        <title>Complete genome sequence of Corynebacterium casei LMG S-19264T (=DSM 44701T), isolated from a smear-ripened cheese.</title>
        <authorList>
            <consortium name="US DOE Joint Genome Institute (JGI-PGF)"/>
            <person name="Walter F."/>
            <person name="Albersmeier A."/>
            <person name="Kalinowski J."/>
            <person name="Ruckert C."/>
        </authorList>
    </citation>
    <scope>NUCLEOTIDE SEQUENCE</scope>
    <source>
        <strain evidence="9">JCM 3276</strain>
    </source>
</reference>
<comment type="caution">
    <text evidence="9">The sequence shown here is derived from an EMBL/GenBank/DDBJ whole genome shotgun (WGS) entry which is preliminary data.</text>
</comment>
<dbReference type="GO" id="GO:0005886">
    <property type="term" value="C:plasma membrane"/>
    <property type="evidence" value="ECO:0007669"/>
    <property type="project" value="UniProtKB-SubCell"/>
</dbReference>
<keyword evidence="2" id="KW-1003">Cell membrane</keyword>
<evidence type="ECO:0000256" key="7">
    <source>
        <dbReference type="SAM" id="SignalP"/>
    </source>
</evidence>
<keyword evidence="10" id="KW-1185">Reference proteome</keyword>
<dbReference type="EMBL" id="BMRB01000001">
    <property type="protein sequence ID" value="GGS17074.1"/>
    <property type="molecule type" value="Genomic_DNA"/>
</dbReference>
<feature type="signal peptide" evidence="7">
    <location>
        <begin position="1"/>
        <end position="27"/>
    </location>
</feature>
<evidence type="ECO:0000256" key="4">
    <source>
        <dbReference type="ARBA" id="ARBA00022989"/>
    </source>
</evidence>
<evidence type="ECO:0000313" key="10">
    <source>
        <dbReference type="Proteomes" id="UP000660680"/>
    </source>
</evidence>
<name>A0A918G4L7_9PSEU</name>
<sequence length="195" mass="19433">MPKRSPPRITRAVAVGVATGASASALAHPLAGLAAGPAAWLLVHRLRRGRAPTLGFTTAAGFDLLAACLAAGMPVPTAVRVVAGHFPPHVAAALTGAADLLALGAAPRDAWSAVACPEIAPLARGASRSARSGTALADLARGLARRAREQAVDAAEARAQRAAVLIAGPLGLCFLPAFLCLGIAPVVIGMATTLL</sequence>
<reference evidence="9" key="2">
    <citation type="submission" date="2020-09" db="EMBL/GenBank/DDBJ databases">
        <authorList>
            <person name="Sun Q."/>
            <person name="Ohkuma M."/>
        </authorList>
    </citation>
    <scope>NUCLEOTIDE SEQUENCE</scope>
    <source>
        <strain evidence="9">JCM 3276</strain>
    </source>
</reference>
<evidence type="ECO:0000259" key="8">
    <source>
        <dbReference type="Pfam" id="PF00482"/>
    </source>
</evidence>
<protein>
    <recommendedName>
        <fullName evidence="8">Type II secretion system protein GspF domain-containing protein</fullName>
    </recommendedName>
</protein>
<accession>A0A918G4L7</accession>
<dbReference type="PANTHER" id="PTHR35007:SF3">
    <property type="entry name" value="POSSIBLE CONSERVED ALANINE RICH MEMBRANE PROTEIN"/>
    <property type="match status" value="1"/>
</dbReference>
<comment type="subcellular location">
    <subcellularLocation>
        <location evidence="1">Cell membrane</location>
        <topology evidence="1">Multi-pass membrane protein</topology>
    </subcellularLocation>
</comment>
<evidence type="ECO:0000256" key="1">
    <source>
        <dbReference type="ARBA" id="ARBA00004651"/>
    </source>
</evidence>
<keyword evidence="3 6" id="KW-0812">Transmembrane</keyword>
<evidence type="ECO:0000256" key="3">
    <source>
        <dbReference type="ARBA" id="ARBA00022692"/>
    </source>
</evidence>
<gene>
    <name evidence="9" type="ORF">GCM10010171_06690</name>
</gene>
<evidence type="ECO:0000313" key="9">
    <source>
        <dbReference type="EMBL" id="GGS17074.1"/>
    </source>
</evidence>
<keyword evidence="4 6" id="KW-1133">Transmembrane helix</keyword>
<dbReference type="AlphaFoldDB" id="A0A918G4L7"/>
<feature type="transmembrane region" description="Helical" evidence="6">
    <location>
        <begin position="164"/>
        <end position="188"/>
    </location>
</feature>
<feature type="domain" description="Type II secretion system protein GspF" evidence="8">
    <location>
        <begin position="63"/>
        <end position="181"/>
    </location>
</feature>
<organism evidence="9 10">
    <name type="scientific">Actinokineospora fastidiosa</name>
    <dbReference type="NCBI Taxonomy" id="1816"/>
    <lineage>
        <taxon>Bacteria</taxon>
        <taxon>Bacillati</taxon>
        <taxon>Actinomycetota</taxon>
        <taxon>Actinomycetes</taxon>
        <taxon>Pseudonocardiales</taxon>
        <taxon>Pseudonocardiaceae</taxon>
        <taxon>Actinokineospora</taxon>
    </lineage>
</organism>
<evidence type="ECO:0000256" key="6">
    <source>
        <dbReference type="SAM" id="Phobius"/>
    </source>
</evidence>
<feature type="transmembrane region" description="Helical" evidence="6">
    <location>
        <begin position="51"/>
        <end position="71"/>
    </location>
</feature>
<evidence type="ECO:0000256" key="2">
    <source>
        <dbReference type="ARBA" id="ARBA00022475"/>
    </source>
</evidence>
<keyword evidence="5 6" id="KW-0472">Membrane</keyword>
<dbReference type="InterPro" id="IPR018076">
    <property type="entry name" value="T2SS_GspF_dom"/>
</dbReference>